<organism evidence="2 3">
    <name type="scientific">Burkholderia thailandensis (strain ATCC 700388 / DSM 13276 / CCUG 48851 / CIP 106301 / E264)</name>
    <dbReference type="NCBI Taxonomy" id="271848"/>
    <lineage>
        <taxon>Bacteria</taxon>
        <taxon>Pseudomonadati</taxon>
        <taxon>Pseudomonadota</taxon>
        <taxon>Betaproteobacteria</taxon>
        <taxon>Burkholderiales</taxon>
        <taxon>Burkholderiaceae</taxon>
        <taxon>Burkholderia</taxon>
        <taxon>pseudomallei group</taxon>
    </lineage>
</organism>
<evidence type="ECO:0008006" key="4">
    <source>
        <dbReference type="Google" id="ProtNLM"/>
    </source>
</evidence>
<dbReference type="Pfam" id="PF11159">
    <property type="entry name" value="DUF2939"/>
    <property type="match status" value="1"/>
</dbReference>
<dbReference type="AlphaFoldDB" id="Q2SVP5"/>
<accession>Q2SVP5</accession>
<feature type="compositionally biased region" description="Low complexity" evidence="1">
    <location>
        <begin position="154"/>
        <end position="211"/>
    </location>
</feature>
<reference evidence="2 3" key="1">
    <citation type="journal article" date="2005" name="BMC Genomics">
        <title>Bacterial genome adaptation to niches: divergence of the potential virulence genes in three Burkholderia species of different survival strategies.</title>
        <authorList>
            <person name="Kim H.S."/>
            <person name="Schell M.A."/>
            <person name="Yu Y."/>
            <person name="Ulrich R.L."/>
            <person name="Sarria S.H."/>
            <person name="Nierman W.C."/>
            <person name="DeShazer D."/>
        </authorList>
    </citation>
    <scope>NUCLEOTIDE SEQUENCE [LARGE SCALE GENOMIC DNA]</scope>
    <source>
        <strain evidence="3">ATCC 700388 / DSM 13276 / CCUG 48851 / CIP 106301 / E264</strain>
    </source>
</reference>
<evidence type="ECO:0000313" key="3">
    <source>
        <dbReference type="Proteomes" id="UP000001930"/>
    </source>
</evidence>
<dbReference type="Proteomes" id="UP000001930">
    <property type="component" value="Chromosome I"/>
</dbReference>
<gene>
    <name evidence="2" type="ordered locus">BTH_I2483</name>
</gene>
<dbReference type="EMBL" id="CP000086">
    <property type="protein sequence ID" value="ABC38554.1"/>
    <property type="molecule type" value="Genomic_DNA"/>
</dbReference>
<name>Q2SVP5_BURTA</name>
<proteinExistence type="predicted"/>
<dbReference type="KEGG" id="bte:BTH_I2483"/>
<keyword evidence="3" id="KW-1185">Reference proteome</keyword>
<evidence type="ECO:0000256" key="1">
    <source>
        <dbReference type="SAM" id="MobiDB-lite"/>
    </source>
</evidence>
<sequence>MTKPLVRSFRRRGPLNSTARPRGRFLKPASIIAALIVAAGLVVYAYASPYLALRQMKQAIDARDAQAISAYVDFPALRISLKQQLTDELMRRIDARTRDNPLAIIGAMIGSALVGPLVDAYATPEGVAMLMSGVPPRARPGQRLPGLNRPGDQAASPTVAASNAASTPSGSAGDSAAALGPSPAASGAAAQAAPTPGMPSAASGAPSGRSPQTSAGYRSVDEFVVTYRRDDGGARYAAVFRRSGIFGWKLSAVDLHDD</sequence>
<dbReference type="InterPro" id="IPR021330">
    <property type="entry name" value="DUF2939"/>
</dbReference>
<protein>
    <recommendedName>
        <fullName evidence="4">DUF2939 domain-containing protein</fullName>
    </recommendedName>
</protein>
<evidence type="ECO:0000313" key="2">
    <source>
        <dbReference type="EMBL" id="ABC38554.1"/>
    </source>
</evidence>
<dbReference type="HOGENOM" id="CLU_089890_0_0_4"/>
<feature type="region of interest" description="Disordered" evidence="1">
    <location>
        <begin position="138"/>
        <end position="215"/>
    </location>
</feature>